<sequence>MEGRLDYIIAGAGAAGLSLVYYLNQVGLTDRRILLLDRAPKTANDRTWCFWEVGEGIFEPIVFRRWEHLAFHGEGFSTVLEIAPYRYKMIRGTDFYRFMDQWLDAQPNVARAYAEVTSVTSDGDEAIVRTRDGHTYRAAWAFNSILFDPPVRRTTYHYLLQHFLGWVIYTPARAFDPQIATLMDFRVDQASDTRFVYVLPLDAHTALVEYTVFSGELLPRAEYVRQLAGYINDRLRIADYEAQHEEFGVIPMTDAPFPARHGARVINIGTAGGCTKPSTGYTFQRIQRHARRIAQALKATGRPHVATPLLHRRYELFDSALLNVLDEGRERGRRVFTDLFARNPPQRVFRFLDEDTTLLEDLQVMSSVNIPVFMAATADALRRRLAPPRSHPLSHTDSSTG</sequence>
<proteinExistence type="predicted"/>
<dbReference type="EMBL" id="PGTN01000024">
    <property type="protein sequence ID" value="PJF48117.1"/>
    <property type="molecule type" value="Genomic_DNA"/>
</dbReference>
<keyword evidence="1" id="KW-1133">Transmembrane helix</keyword>
<keyword evidence="1" id="KW-0472">Membrane</keyword>
<dbReference type="AlphaFoldDB" id="A0A2M8QE83"/>
<keyword evidence="1" id="KW-0812">Transmembrane</keyword>
<dbReference type="SUPFAM" id="SSF51905">
    <property type="entry name" value="FAD/NAD(P)-binding domain"/>
    <property type="match status" value="1"/>
</dbReference>
<name>A0A2M8QE83_9CHLR</name>
<gene>
    <name evidence="2" type="ORF">CUN48_05175</name>
</gene>
<dbReference type="Gene3D" id="3.50.50.60">
    <property type="entry name" value="FAD/NAD(P)-binding domain"/>
    <property type="match status" value="1"/>
</dbReference>
<feature type="transmembrane region" description="Helical" evidence="1">
    <location>
        <begin position="7"/>
        <end position="24"/>
    </location>
</feature>
<dbReference type="Proteomes" id="UP000230790">
    <property type="component" value="Unassembled WGS sequence"/>
</dbReference>
<evidence type="ECO:0000313" key="2">
    <source>
        <dbReference type="EMBL" id="PJF48117.1"/>
    </source>
</evidence>
<evidence type="ECO:0000256" key="1">
    <source>
        <dbReference type="SAM" id="Phobius"/>
    </source>
</evidence>
<dbReference type="Pfam" id="PF05834">
    <property type="entry name" value="Lycopene_cycl"/>
    <property type="match status" value="1"/>
</dbReference>
<evidence type="ECO:0000313" key="3">
    <source>
        <dbReference type="Proteomes" id="UP000230790"/>
    </source>
</evidence>
<comment type="caution">
    <text evidence="2">The sequence shown here is derived from an EMBL/GenBank/DDBJ whole genome shotgun (WGS) entry which is preliminary data.</text>
</comment>
<protein>
    <submittedName>
        <fullName evidence="2">Lycopene cyclase</fullName>
    </submittedName>
</protein>
<organism evidence="2 3">
    <name type="scientific">Candidatus Thermofonsia Clade 3 bacterium</name>
    <dbReference type="NCBI Taxonomy" id="2364212"/>
    <lineage>
        <taxon>Bacteria</taxon>
        <taxon>Bacillati</taxon>
        <taxon>Chloroflexota</taxon>
        <taxon>Candidatus Thermofontia</taxon>
        <taxon>Candidatus Thermofonsia Clade 3</taxon>
    </lineage>
</organism>
<accession>A0A2M8QE83</accession>
<dbReference type="InterPro" id="IPR036188">
    <property type="entry name" value="FAD/NAD-bd_sf"/>
</dbReference>
<reference evidence="2 3" key="1">
    <citation type="submission" date="2017-11" db="EMBL/GenBank/DDBJ databases">
        <title>Evolution of Phototrophy in the Chloroflexi Phylum Driven by Horizontal Gene Transfer.</title>
        <authorList>
            <person name="Ward L.M."/>
            <person name="Hemp J."/>
            <person name="Shih P.M."/>
            <person name="Mcglynn S.E."/>
            <person name="Fischer W."/>
        </authorList>
    </citation>
    <scope>NUCLEOTIDE SEQUENCE [LARGE SCALE GENOMIC DNA]</scope>
    <source>
        <strain evidence="2">JP3_7</strain>
    </source>
</reference>